<dbReference type="InterPro" id="IPR004358">
    <property type="entry name" value="Sig_transdc_His_kin-like_C"/>
</dbReference>
<evidence type="ECO:0000313" key="8">
    <source>
        <dbReference type="Proteomes" id="UP000629098"/>
    </source>
</evidence>
<dbReference type="InterPro" id="IPR005467">
    <property type="entry name" value="His_kinase_dom"/>
</dbReference>
<reference evidence="7" key="1">
    <citation type="submission" date="2020-09" db="EMBL/GenBank/DDBJ databases">
        <title>Iningainema tapete sp. nov. (Scytonemataceae, Cyanobacteria) from greenhouses in central Florida (USA) produces two types of nodularin with biosynthetic potential for microcystin-LR and anabaenopeptins.</title>
        <authorList>
            <person name="Berthold D.E."/>
            <person name="Lefler F.W."/>
            <person name="Huang I.-S."/>
            <person name="Abdulla H."/>
            <person name="Zimba P.V."/>
            <person name="Laughinghouse H.D. IV."/>
        </authorList>
    </citation>
    <scope>NUCLEOTIDE SEQUENCE</scope>
    <source>
        <strain evidence="7">BLCCT55</strain>
    </source>
</reference>
<dbReference type="PRINTS" id="PR00344">
    <property type="entry name" value="BCTRLSENSOR"/>
</dbReference>
<dbReference type="PROSITE" id="PS50109">
    <property type="entry name" value="HIS_KIN"/>
    <property type="match status" value="1"/>
</dbReference>
<dbReference type="Gene3D" id="3.30.565.10">
    <property type="entry name" value="Histidine kinase-like ATPase, C-terminal domain"/>
    <property type="match status" value="1"/>
</dbReference>
<dbReference type="CDD" id="cd00082">
    <property type="entry name" value="HisKA"/>
    <property type="match status" value="1"/>
</dbReference>
<evidence type="ECO:0000313" key="7">
    <source>
        <dbReference type="EMBL" id="MBD2774713.1"/>
    </source>
</evidence>
<dbReference type="SMART" id="SM00065">
    <property type="entry name" value="GAF"/>
    <property type="match status" value="1"/>
</dbReference>
<dbReference type="InterPro" id="IPR003594">
    <property type="entry name" value="HATPase_dom"/>
</dbReference>
<dbReference type="EC" id="2.7.13.3" evidence="2"/>
<feature type="domain" description="Histidine kinase" evidence="6">
    <location>
        <begin position="297"/>
        <end position="580"/>
    </location>
</feature>
<evidence type="ECO:0000259" key="6">
    <source>
        <dbReference type="PROSITE" id="PS50109"/>
    </source>
</evidence>
<dbReference type="SUPFAM" id="SSF47384">
    <property type="entry name" value="Homodimeric domain of signal transducing histidine kinase"/>
    <property type="match status" value="1"/>
</dbReference>
<sequence length="597" mass="66740">MTPINFRKLVTQKEVVNILTNLASEIGTSFCIEDANHKSLIGTDCSISGNRYPVNLLTEVIGWVIGNQKTATIASLLSYLAQQQYEKKLLAHELLEKYQEIDLFHDISTQVTASLAPKEVARLVVQEARKLIQSTNGLILLLDENTGRLEILWEDGVGSLAQPLLLGEGIIDIIVQARQGEIVNNVTSDSRFLDSKAICSLICVPLITKKQILGAIILSSDIPTNYSTEDLKLLTILALQTATAIEKALLYEQNYNALHVAQEQAHQLQQTLFELQQTQTKLIQSEKMSNLGQLIADVAHEINNPINFVNGNLTHAQQYSQEILEVLQLYQKHYPQPVPEIQDLLEAVDIEFLVNDFTNLLSSMHLGIGRIRQLTLSLRNFSRLDQVDMKPVNLHEGIDSTLLILQSKLKPNERHSGIQVVKEYGDIPLVEGYANQLNQVFMNIIANAIDALEEGNKKNDQSPAPTIHIRTMLALEQEEFNHPYLSLRQLELSNINLQSNLKFKNFPGVVVLISDNGIGMDETVRDHLFEPFFTTKSIGKGTGLGLSISHQIIQKHGGLLQCISQPGQGTTFWIQIPIKQIIQTESTTVQMCNQERT</sequence>
<dbReference type="GO" id="GO:0000155">
    <property type="term" value="F:phosphorelay sensor kinase activity"/>
    <property type="evidence" value="ECO:0007669"/>
    <property type="project" value="InterPro"/>
</dbReference>
<keyword evidence="8" id="KW-1185">Reference proteome</keyword>
<dbReference type="Gene3D" id="3.30.450.40">
    <property type="match status" value="1"/>
</dbReference>
<keyword evidence="4" id="KW-0808">Transferase</keyword>
<evidence type="ECO:0000256" key="5">
    <source>
        <dbReference type="ARBA" id="ARBA00023012"/>
    </source>
</evidence>
<dbReference type="SUPFAM" id="SSF55781">
    <property type="entry name" value="GAF domain-like"/>
    <property type="match status" value="1"/>
</dbReference>
<comment type="caution">
    <text evidence="7">The sequence shown here is derived from an EMBL/GenBank/DDBJ whole genome shotgun (WGS) entry which is preliminary data.</text>
</comment>
<evidence type="ECO:0000256" key="3">
    <source>
        <dbReference type="ARBA" id="ARBA00022553"/>
    </source>
</evidence>
<dbReference type="Gene3D" id="1.10.287.130">
    <property type="match status" value="1"/>
</dbReference>
<evidence type="ECO:0000256" key="1">
    <source>
        <dbReference type="ARBA" id="ARBA00000085"/>
    </source>
</evidence>
<dbReference type="InterPro" id="IPR036097">
    <property type="entry name" value="HisK_dim/P_sf"/>
</dbReference>
<dbReference type="Proteomes" id="UP000629098">
    <property type="component" value="Unassembled WGS sequence"/>
</dbReference>
<keyword evidence="4" id="KW-0418">Kinase</keyword>
<evidence type="ECO:0000256" key="4">
    <source>
        <dbReference type="ARBA" id="ARBA00022777"/>
    </source>
</evidence>
<dbReference type="InterPro" id="IPR029016">
    <property type="entry name" value="GAF-like_dom_sf"/>
</dbReference>
<dbReference type="RefSeq" id="WP_190832121.1">
    <property type="nucleotide sequence ID" value="NZ_CAWPPI010000072.1"/>
</dbReference>
<dbReference type="PANTHER" id="PTHR43065:SF50">
    <property type="entry name" value="HISTIDINE KINASE"/>
    <property type="match status" value="1"/>
</dbReference>
<comment type="catalytic activity">
    <reaction evidence="1">
        <text>ATP + protein L-histidine = ADP + protein N-phospho-L-histidine.</text>
        <dbReference type="EC" id="2.7.13.3"/>
    </reaction>
</comment>
<protein>
    <recommendedName>
        <fullName evidence="2">histidine kinase</fullName>
        <ecNumber evidence="2">2.7.13.3</ecNumber>
    </recommendedName>
</protein>
<dbReference type="InterPro" id="IPR003018">
    <property type="entry name" value="GAF"/>
</dbReference>
<accession>A0A8J6XHY6</accession>
<evidence type="ECO:0000256" key="2">
    <source>
        <dbReference type="ARBA" id="ARBA00012438"/>
    </source>
</evidence>
<dbReference type="Pfam" id="PF02518">
    <property type="entry name" value="HATPase_c"/>
    <property type="match status" value="1"/>
</dbReference>
<dbReference type="Pfam" id="PF13185">
    <property type="entry name" value="GAF_2"/>
    <property type="match status" value="1"/>
</dbReference>
<dbReference type="EMBL" id="JACXAE010000072">
    <property type="protein sequence ID" value="MBD2774713.1"/>
    <property type="molecule type" value="Genomic_DNA"/>
</dbReference>
<dbReference type="AlphaFoldDB" id="A0A8J6XHY6"/>
<dbReference type="PANTHER" id="PTHR43065">
    <property type="entry name" value="SENSOR HISTIDINE KINASE"/>
    <property type="match status" value="1"/>
</dbReference>
<dbReference type="SMART" id="SM00387">
    <property type="entry name" value="HATPase_c"/>
    <property type="match status" value="1"/>
</dbReference>
<dbReference type="SUPFAM" id="SSF55874">
    <property type="entry name" value="ATPase domain of HSP90 chaperone/DNA topoisomerase II/histidine kinase"/>
    <property type="match status" value="1"/>
</dbReference>
<organism evidence="7 8">
    <name type="scientific">Iningainema tapete BLCC-T55</name>
    <dbReference type="NCBI Taxonomy" id="2748662"/>
    <lineage>
        <taxon>Bacteria</taxon>
        <taxon>Bacillati</taxon>
        <taxon>Cyanobacteriota</taxon>
        <taxon>Cyanophyceae</taxon>
        <taxon>Nostocales</taxon>
        <taxon>Scytonemataceae</taxon>
        <taxon>Iningainema tapete</taxon>
    </lineage>
</organism>
<proteinExistence type="predicted"/>
<name>A0A8J6XHY6_9CYAN</name>
<dbReference type="InterPro" id="IPR036890">
    <property type="entry name" value="HATPase_C_sf"/>
</dbReference>
<keyword evidence="5" id="KW-0902">Two-component regulatory system</keyword>
<dbReference type="InterPro" id="IPR003661">
    <property type="entry name" value="HisK_dim/P_dom"/>
</dbReference>
<gene>
    <name evidence="7" type="ORF">ICL16_22250</name>
</gene>
<keyword evidence="3" id="KW-0597">Phosphoprotein</keyword>